<dbReference type="PROSITE" id="PS50052">
    <property type="entry name" value="GUANYLATE_KINASE_2"/>
    <property type="match status" value="1"/>
</dbReference>
<keyword evidence="10 13" id="KW-0067">ATP-binding</keyword>
<dbReference type="InterPro" id="IPR020590">
    <property type="entry name" value="Guanylate_kinase_CS"/>
</dbReference>
<evidence type="ECO:0000256" key="13">
    <source>
        <dbReference type="HAMAP-Rule" id="MF_00328"/>
    </source>
</evidence>
<dbReference type="GO" id="GO:0005524">
    <property type="term" value="F:ATP binding"/>
    <property type="evidence" value="ECO:0007669"/>
    <property type="project" value="UniProtKB-UniRule"/>
</dbReference>
<dbReference type="SUPFAM" id="SSF52540">
    <property type="entry name" value="P-loop containing nucleoside triphosphate hydrolases"/>
    <property type="match status" value="1"/>
</dbReference>
<dbReference type="CDD" id="cd00071">
    <property type="entry name" value="GMPK"/>
    <property type="match status" value="1"/>
</dbReference>
<keyword evidence="7 13" id="KW-0808">Transferase</keyword>
<keyword evidence="9 13" id="KW-0418">Kinase</keyword>
<dbReference type="KEGG" id="pnd:Pla175_40760"/>
<dbReference type="InterPro" id="IPR027417">
    <property type="entry name" value="P-loop_NTPase"/>
</dbReference>
<dbReference type="AlphaFoldDB" id="A0A518DGR8"/>
<dbReference type="OrthoDB" id="9808150at2"/>
<keyword evidence="6 13" id="KW-0963">Cytoplasm</keyword>
<evidence type="ECO:0000256" key="4">
    <source>
        <dbReference type="ARBA" id="ARBA00012961"/>
    </source>
</evidence>
<evidence type="ECO:0000256" key="12">
    <source>
        <dbReference type="ARBA" id="ARBA00048594"/>
    </source>
</evidence>
<feature type="binding site" evidence="13">
    <location>
        <begin position="13"/>
        <end position="20"/>
    </location>
    <ligand>
        <name>ATP</name>
        <dbReference type="ChEBI" id="CHEBI:30616"/>
    </ligand>
</feature>
<feature type="domain" description="Guanylate kinase-like" evidence="14">
    <location>
        <begin position="6"/>
        <end position="187"/>
    </location>
</feature>
<evidence type="ECO:0000259" key="14">
    <source>
        <dbReference type="PROSITE" id="PS50052"/>
    </source>
</evidence>
<evidence type="ECO:0000256" key="5">
    <source>
        <dbReference type="ARBA" id="ARBA00016296"/>
    </source>
</evidence>
<evidence type="ECO:0000256" key="6">
    <source>
        <dbReference type="ARBA" id="ARBA00022490"/>
    </source>
</evidence>
<dbReference type="InterPro" id="IPR008145">
    <property type="entry name" value="GK/Ca_channel_bsu"/>
</dbReference>
<accession>A0A518DGR8</accession>
<proteinExistence type="inferred from homology"/>
<dbReference type="FunFam" id="3.30.63.10:FF:000005">
    <property type="entry name" value="Guanylate kinase"/>
    <property type="match status" value="1"/>
</dbReference>
<evidence type="ECO:0000313" key="16">
    <source>
        <dbReference type="Proteomes" id="UP000317429"/>
    </source>
</evidence>
<keyword evidence="16" id="KW-1185">Reference proteome</keyword>
<dbReference type="RefSeq" id="WP_145289626.1">
    <property type="nucleotide sequence ID" value="NZ_CP036291.1"/>
</dbReference>
<gene>
    <name evidence="13 15" type="primary">gmk</name>
    <name evidence="15" type="ORF">Pla175_40760</name>
</gene>
<evidence type="ECO:0000256" key="3">
    <source>
        <dbReference type="ARBA" id="ARBA00005790"/>
    </source>
</evidence>
<dbReference type="SMART" id="SM00072">
    <property type="entry name" value="GuKc"/>
    <property type="match status" value="1"/>
</dbReference>
<dbReference type="EC" id="2.7.4.8" evidence="4 13"/>
<evidence type="ECO:0000256" key="10">
    <source>
        <dbReference type="ARBA" id="ARBA00022840"/>
    </source>
</evidence>
<dbReference type="Gene3D" id="3.30.63.10">
    <property type="entry name" value="Guanylate Kinase phosphate binding domain"/>
    <property type="match status" value="1"/>
</dbReference>
<evidence type="ECO:0000256" key="1">
    <source>
        <dbReference type="ARBA" id="ARBA00003531"/>
    </source>
</evidence>
<sequence length="197" mass="21814">MDQLRGKVVIVSGPSGVGKSTVVRGLLDRFDGRLRLSVSATTRPPRPGEQDGREYHFLSDAQFAAHHAAGEFLEAVEVFGRGHWYGTLRCEVDPRLAEGVWVLLEVDVEGAKRAKGVFQDAVSVFITPSSMEELERRLRDRGTETPDAISRRLAVAKRELAEAGDYQHQVINDRVEDAVDEISQILVENGINEPVSH</sequence>
<organism evidence="15 16">
    <name type="scientific">Pirellulimonas nuda</name>
    <dbReference type="NCBI Taxonomy" id="2528009"/>
    <lineage>
        <taxon>Bacteria</taxon>
        <taxon>Pseudomonadati</taxon>
        <taxon>Planctomycetota</taxon>
        <taxon>Planctomycetia</taxon>
        <taxon>Pirellulales</taxon>
        <taxon>Lacipirellulaceae</taxon>
        <taxon>Pirellulimonas</taxon>
    </lineage>
</organism>
<keyword evidence="8 13" id="KW-0547">Nucleotide-binding</keyword>
<dbReference type="Proteomes" id="UP000317429">
    <property type="component" value="Chromosome"/>
</dbReference>
<dbReference type="PROSITE" id="PS00856">
    <property type="entry name" value="GUANYLATE_KINASE_1"/>
    <property type="match status" value="1"/>
</dbReference>
<comment type="subcellular location">
    <subcellularLocation>
        <location evidence="2 13">Cytoplasm</location>
    </subcellularLocation>
</comment>
<evidence type="ECO:0000256" key="11">
    <source>
        <dbReference type="ARBA" id="ARBA00030128"/>
    </source>
</evidence>
<protein>
    <recommendedName>
        <fullName evidence="5 13">Guanylate kinase</fullName>
        <ecNumber evidence="4 13">2.7.4.8</ecNumber>
    </recommendedName>
    <alternativeName>
        <fullName evidence="11 13">GMP kinase</fullName>
    </alternativeName>
</protein>
<dbReference type="HAMAP" id="MF_00328">
    <property type="entry name" value="Guanylate_kinase"/>
    <property type="match status" value="1"/>
</dbReference>
<evidence type="ECO:0000256" key="8">
    <source>
        <dbReference type="ARBA" id="ARBA00022741"/>
    </source>
</evidence>
<dbReference type="Pfam" id="PF00625">
    <property type="entry name" value="Guanylate_kin"/>
    <property type="match status" value="1"/>
</dbReference>
<comment type="catalytic activity">
    <reaction evidence="12 13">
        <text>GMP + ATP = GDP + ADP</text>
        <dbReference type="Rhea" id="RHEA:20780"/>
        <dbReference type="ChEBI" id="CHEBI:30616"/>
        <dbReference type="ChEBI" id="CHEBI:58115"/>
        <dbReference type="ChEBI" id="CHEBI:58189"/>
        <dbReference type="ChEBI" id="CHEBI:456216"/>
        <dbReference type="EC" id="2.7.4.8"/>
    </reaction>
</comment>
<name>A0A518DGR8_9BACT</name>
<dbReference type="GO" id="GO:0005829">
    <property type="term" value="C:cytosol"/>
    <property type="evidence" value="ECO:0007669"/>
    <property type="project" value="TreeGrafter"/>
</dbReference>
<dbReference type="PANTHER" id="PTHR23117:SF13">
    <property type="entry name" value="GUANYLATE KINASE"/>
    <property type="match status" value="1"/>
</dbReference>
<evidence type="ECO:0000256" key="9">
    <source>
        <dbReference type="ARBA" id="ARBA00022777"/>
    </source>
</evidence>
<reference evidence="15 16" key="1">
    <citation type="submission" date="2019-02" db="EMBL/GenBank/DDBJ databases">
        <title>Deep-cultivation of Planctomycetes and their phenomic and genomic characterization uncovers novel biology.</title>
        <authorList>
            <person name="Wiegand S."/>
            <person name="Jogler M."/>
            <person name="Boedeker C."/>
            <person name="Pinto D."/>
            <person name="Vollmers J."/>
            <person name="Rivas-Marin E."/>
            <person name="Kohn T."/>
            <person name="Peeters S.H."/>
            <person name="Heuer A."/>
            <person name="Rast P."/>
            <person name="Oberbeckmann S."/>
            <person name="Bunk B."/>
            <person name="Jeske O."/>
            <person name="Meyerdierks A."/>
            <person name="Storesund J.E."/>
            <person name="Kallscheuer N."/>
            <person name="Luecker S."/>
            <person name="Lage O.M."/>
            <person name="Pohl T."/>
            <person name="Merkel B.J."/>
            <person name="Hornburger P."/>
            <person name="Mueller R.-W."/>
            <person name="Bruemmer F."/>
            <person name="Labrenz M."/>
            <person name="Spormann A.M."/>
            <person name="Op den Camp H."/>
            <person name="Overmann J."/>
            <person name="Amann R."/>
            <person name="Jetten M.S.M."/>
            <person name="Mascher T."/>
            <person name="Medema M.H."/>
            <person name="Devos D.P."/>
            <person name="Kaster A.-K."/>
            <person name="Ovreas L."/>
            <person name="Rohde M."/>
            <person name="Galperin M.Y."/>
            <person name="Jogler C."/>
        </authorList>
    </citation>
    <scope>NUCLEOTIDE SEQUENCE [LARGE SCALE GENOMIC DNA]</scope>
    <source>
        <strain evidence="15 16">Pla175</strain>
    </source>
</reference>
<evidence type="ECO:0000313" key="15">
    <source>
        <dbReference type="EMBL" id="QDU90667.1"/>
    </source>
</evidence>
<comment type="function">
    <text evidence="1 13">Essential for recycling GMP and indirectly, cGMP.</text>
</comment>
<comment type="similarity">
    <text evidence="3 13">Belongs to the guanylate kinase family.</text>
</comment>
<dbReference type="Gene3D" id="3.40.50.300">
    <property type="entry name" value="P-loop containing nucleotide triphosphate hydrolases"/>
    <property type="match status" value="1"/>
</dbReference>
<dbReference type="GO" id="GO:0004385">
    <property type="term" value="F:GMP kinase activity"/>
    <property type="evidence" value="ECO:0007669"/>
    <property type="project" value="UniProtKB-UniRule"/>
</dbReference>
<evidence type="ECO:0000256" key="2">
    <source>
        <dbReference type="ARBA" id="ARBA00004496"/>
    </source>
</evidence>
<dbReference type="PANTHER" id="PTHR23117">
    <property type="entry name" value="GUANYLATE KINASE-RELATED"/>
    <property type="match status" value="1"/>
</dbReference>
<evidence type="ECO:0000256" key="7">
    <source>
        <dbReference type="ARBA" id="ARBA00022679"/>
    </source>
</evidence>
<dbReference type="InterPro" id="IPR008144">
    <property type="entry name" value="Guanylate_kin-like_dom"/>
</dbReference>
<dbReference type="NCBIfam" id="TIGR03263">
    <property type="entry name" value="guanyl_kin"/>
    <property type="match status" value="1"/>
</dbReference>
<dbReference type="InterPro" id="IPR017665">
    <property type="entry name" value="Guanylate_kinase"/>
</dbReference>
<dbReference type="EMBL" id="CP036291">
    <property type="protein sequence ID" value="QDU90667.1"/>
    <property type="molecule type" value="Genomic_DNA"/>
</dbReference>